<evidence type="ECO:0000256" key="1">
    <source>
        <dbReference type="ARBA" id="ARBA00004477"/>
    </source>
</evidence>
<feature type="compositionally biased region" description="Polar residues" evidence="7">
    <location>
        <begin position="751"/>
        <end position="762"/>
    </location>
</feature>
<dbReference type="RefSeq" id="XP_029304995.1">
    <property type="nucleotide sequence ID" value="XM_029449135.1"/>
</dbReference>
<dbReference type="GO" id="GO:0005789">
    <property type="term" value="C:endoplasmic reticulum membrane"/>
    <property type="evidence" value="ECO:0007669"/>
    <property type="project" value="UniProtKB-SubCell"/>
</dbReference>
<keyword evidence="4 6" id="KW-1133">Transmembrane helix</keyword>
<dbReference type="InterPro" id="IPR003388">
    <property type="entry name" value="Reticulon"/>
</dbReference>
<keyword evidence="2 6" id="KW-0812">Transmembrane</keyword>
<name>A0A6J2R6K0_COTGO</name>
<feature type="region of interest" description="Disordered" evidence="7">
    <location>
        <begin position="110"/>
        <end position="457"/>
    </location>
</feature>
<feature type="compositionally biased region" description="Low complexity" evidence="7">
    <location>
        <begin position="496"/>
        <end position="523"/>
    </location>
</feature>
<feature type="transmembrane region" description="Helical" evidence="6">
    <location>
        <begin position="837"/>
        <end position="870"/>
    </location>
</feature>
<evidence type="ECO:0000256" key="6">
    <source>
        <dbReference type="RuleBase" id="RU210713"/>
    </source>
</evidence>
<feature type="compositionally biased region" description="Basic and acidic residues" evidence="7">
    <location>
        <begin position="16"/>
        <end position="31"/>
    </location>
</feature>
<sequence>MADSEHVSSTTPLFGEEGHHYQAEPEPEQPKQDLFSVDDIVDLVGGAQDALDRHFAEDSAPHEFTDESFAPQEQESVTLLEPVYVTEPVDEPEPAIPDSTSFSFVPDIPTLIAEEPEERVAPKVEPEITELVPEPQAAAPEPEPAPESDALPAAEPRKAAPAPEEAAEQPAVTEEAPAPASYVPSPSKAQPRPLMQFPTALGQKGDSPAPISPLSPLHSPDSLEELSLTESPNQPPTSGFAASFGSFSTVPPTTHSKDMPWVGEEGDSGPGRSKIKEDLLAGPYLSLGKDPGPHNPCEDSGVSFSPEEKLISSDRSSTGPSPVNPQMKVPESHLASSNPTEQWDSPFLASQDNSKVSMDTFSKDTAPISSPRYEPDLHGNQSDDDDDDLMYEVKKNNNPFDGFSPLADSGYSHFGDSKSDSRPSKMSESPTPDLVQYGQTTESLDTPPSFLDEGKTFEMGKMAADSLMQSVNQFSSGLKEDYEEEEEDSPLPPSLPDLLKSSPLNPDKMDSGSSEGSPEEQSPILERRMMESPNPPINLSANNPFAFDAKVSLLKEMTEELEVRASDKPKDEQSFDAFDLVKEAEETTPTKVKEEEPVKIEQKDWFSSHDSLKMTEKFEPLDFQSKKTPTEDSDSESPTADSLSPVLEAMAKNPASFQVETEKMGQKMMEVEEPELAEEVSEHEVSSEEFEFIERPPRGVIDEFLEALDTSKFASSKPPEIPMDDDLSFGQKDVAPISKVTPPPEVKEEAPSQSSYRLLTQASPQKSKAELENLDIQQPPPQAPLTHSPVRQPEEAVAKKSTEGGRVFKMPNVNIRAVVDLLYWRDVKATGVVFGAALLLLLSLTLCSIVSVCSYIGLALLSVTICFRIYKGILQAIQKSDEGHPFKQYLGQEVALSEDLVHKYSDLALTKLNKSIGELRRLFLVEDLVDSIKFAVLMWILTYVGSLFNGLTILILALIGLFSCPIVYEKHQAQIDHYLALVNNQVKDVVGKIQAKVPGMKRKAE</sequence>
<evidence type="ECO:0000256" key="7">
    <source>
        <dbReference type="SAM" id="MobiDB-lite"/>
    </source>
</evidence>
<dbReference type="PROSITE" id="PS50845">
    <property type="entry name" value="RETICULON"/>
    <property type="match status" value="1"/>
</dbReference>
<feature type="region of interest" description="Disordered" evidence="7">
    <location>
        <begin position="562"/>
        <end position="644"/>
    </location>
</feature>
<feature type="compositionally biased region" description="Basic and acidic residues" evidence="7">
    <location>
        <begin position="415"/>
        <end position="425"/>
    </location>
</feature>
<comment type="subcellular location">
    <subcellularLocation>
        <location evidence="1 6">Endoplasmic reticulum membrane</location>
        <topology evidence="1 6">Multi-pass membrane protein</topology>
    </subcellularLocation>
</comment>
<dbReference type="GeneID" id="115019666"/>
<organism evidence="9 10">
    <name type="scientific">Cottoperca gobio</name>
    <name type="common">Frogmouth</name>
    <name type="synonym">Aphritis gobio</name>
    <dbReference type="NCBI Taxonomy" id="56716"/>
    <lineage>
        <taxon>Eukaryota</taxon>
        <taxon>Metazoa</taxon>
        <taxon>Chordata</taxon>
        <taxon>Craniata</taxon>
        <taxon>Vertebrata</taxon>
        <taxon>Euteleostomi</taxon>
        <taxon>Actinopterygii</taxon>
        <taxon>Neopterygii</taxon>
        <taxon>Teleostei</taxon>
        <taxon>Neoteleostei</taxon>
        <taxon>Acanthomorphata</taxon>
        <taxon>Eupercaria</taxon>
        <taxon>Perciformes</taxon>
        <taxon>Notothenioidei</taxon>
        <taxon>Bovichtidae</taxon>
        <taxon>Cottoperca</taxon>
    </lineage>
</organism>
<evidence type="ECO:0000256" key="2">
    <source>
        <dbReference type="ARBA" id="ARBA00022692"/>
    </source>
</evidence>
<keyword evidence="5 6" id="KW-0472">Membrane</keyword>
<dbReference type="Gene3D" id="1.20.5.2480">
    <property type="match status" value="1"/>
</dbReference>
<feature type="compositionally biased region" description="Polar residues" evidence="7">
    <location>
        <begin position="437"/>
        <end position="446"/>
    </location>
</feature>
<dbReference type="PANTHER" id="PTHR45799">
    <property type="entry name" value="RETICULON-LIKE PROTEIN"/>
    <property type="match status" value="1"/>
</dbReference>
<evidence type="ECO:0000313" key="9">
    <source>
        <dbReference type="Proteomes" id="UP000504630"/>
    </source>
</evidence>
<feature type="compositionally biased region" description="Low complexity" evidence="7">
    <location>
        <begin position="238"/>
        <end position="248"/>
    </location>
</feature>
<feature type="compositionally biased region" description="Basic and acidic residues" evidence="7">
    <location>
        <begin position="591"/>
        <end position="630"/>
    </location>
</feature>
<feature type="compositionally biased region" description="Low complexity" evidence="7">
    <location>
        <begin position="147"/>
        <end position="189"/>
    </location>
</feature>
<feature type="region of interest" description="Disordered" evidence="7">
    <location>
        <begin position="1"/>
        <end position="31"/>
    </location>
</feature>
<feature type="domain" description="Reticulon" evidence="8">
    <location>
        <begin position="818"/>
        <end position="1005"/>
    </location>
</feature>
<dbReference type="Pfam" id="PF02453">
    <property type="entry name" value="Reticulon"/>
    <property type="match status" value="1"/>
</dbReference>
<evidence type="ECO:0000256" key="4">
    <source>
        <dbReference type="ARBA" id="ARBA00022989"/>
    </source>
</evidence>
<dbReference type="InterPro" id="IPR046964">
    <property type="entry name" value="RTN1-4"/>
</dbReference>
<evidence type="ECO:0000256" key="5">
    <source>
        <dbReference type="ARBA" id="ARBA00023136"/>
    </source>
</evidence>
<feature type="region of interest" description="Disordered" evidence="7">
    <location>
        <begin position="711"/>
        <end position="762"/>
    </location>
</feature>
<dbReference type="Proteomes" id="UP000504630">
    <property type="component" value="Chromosome 15"/>
</dbReference>
<feature type="region of interest" description="Disordered" evidence="7">
    <location>
        <begin position="472"/>
        <end position="542"/>
    </location>
</feature>
<evidence type="ECO:0000313" key="10">
    <source>
        <dbReference type="RefSeq" id="XP_029304995.1"/>
    </source>
</evidence>
<dbReference type="InParanoid" id="A0A6J2R6K0"/>
<dbReference type="FunFam" id="1.20.5.2480:FF:000001">
    <property type="entry name" value="Reticulon"/>
    <property type="match status" value="1"/>
</dbReference>
<feature type="compositionally biased region" description="Basic and acidic residues" evidence="7">
    <location>
        <begin position="680"/>
        <end position="694"/>
    </location>
</feature>
<feature type="compositionally biased region" description="Polar residues" evidence="7">
    <location>
        <begin position="334"/>
        <end position="360"/>
    </location>
</feature>
<reference evidence="10" key="1">
    <citation type="submission" date="2025-08" db="UniProtKB">
        <authorList>
            <consortium name="RefSeq"/>
        </authorList>
    </citation>
    <scope>IDENTIFICATION</scope>
</reference>
<feature type="compositionally biased region" description="Basic and acidic residues" evidence="7">
    <location>
        <begin position="562"/>
        <end position="585"/>
    </location>
</feature>
<keyword evidence="3 6" id="KW-0256">Endoplasmic reticulum</keyword>
<accession>A0A6J2R6K0</accession>
<dbReference type="KEGG" id="cgob:115019666"/>
<protein>
    <recommendedName>
        <fullName evidence="6">Reticulon</fullName>
    </recommendedName>
</protein>
<dbReference type="OrthoDB" id="567788at2759"/>
<gene>
    <name evidence="10" type="primary">LOC115019666</name>
</gene>
<evidence type="ECO:0000256" key="3">
    <source>
        <dbReference type="ARBA" id="ARBA00022824"/>
    </source>
</evidence>
<feature type="region of interest" description="Disordered" evidence="7">
    <location>
        <begin position="673"/>
        <end position="694"/>
    </location>
</feature>
<proteinExistence type="predicted"/>
<evidence type="ECO:0000259" key="8">
    <source>
        <dbReference type="PROSITE" id="PS50845"/>
    </source>
</evidence>
<keyword evidence="9" id="KW-1185">Reference proteome</keyword>
<dbReference type="PANTHER" id="PTHR45799:SF2">
    <property type="entry name" value="RETICULON-LIKE PROTEIN"/>
    <property type="match status" value="1"/>
</dbReference>
<feature type="transmembrane region" description="Helical" evidence="6">
    <location>
        <begin position="947"/>
        <end position="968"/>
    </location>
</feature>
<feature type="compositionally biased region" description="Low complexity" evidence="7">
    <location>
        <begin position="207"/>
        <end position="228"/>
    </location>
</feature>
<dbReference type="AlphaFoldDB" id="A0A6J2R6K0"/>